<organism evidence="1 2">
    <name type="scientific">Gracilibacillus boraciitolerans JCM 21714</name>
    <dbReference type="NCBI Taxonomy" id="1298598"/>
    <lineage>
        <taxon>Bacteria</taxon>
        <taxon>Bacillati</taxon>
        <taxon>Bacillota</taxon>
        <taxon>Bacilli</taxon>
        <taxon>Bacillales</taxon>
        <taxon>Bacillaceae</taxon>
        <taxon>Gracilibacillus</taxon>
    </lineage>
</organism>
<gene>
    <name evidence="1" type="ORF">JCM21714_4617</name>
</gene>
<protein>
    <submittedName>
        <fullName evidence="1">Uncharacterized protein</fullName>
    </submittedName>
</protein>
<dbReference type="eggNOG" id="COG5421">
    <property type="taxonomic scope" value="Bacteria"/>
</dbReference>
<accession>W4VPU4</accession>
<dbReference type="Proteomes" id="UP000019102">
    <property type="component" value="Unassembled WGS sequence"/>
</dbReference>
<proteinExistence type="predicted"/>
<dbReference type="STRING" id="1298598.JCM21714_4617"/>
<name>W4VPU4_9BACI</name>
<keyword evidence="2" id="KW-1185">Reference proteome</keyword>
<evidence type="ECO:0000313" key="2">
    <source>
        <dbReference type="Proteomes" id="UP000019102"/>
    </source>
</evidence>
<sequence length="73" mass="8876">MKEGDLEQRLLVTFSPKYKHYQQTIREQQIDRALKKVDKPSSLKRKRPNDPTRFIKRTMPQRMEKSLIKCIFQ</sequence>
<comment type="caution">
    <text evidence="1">The sequence shown here is derived from an EMBL/GenBank/DDBJ whole genome shotgun (WGS) entry which is preliminary data.</text>
</comment>
<evidence type="ECO:0000313" key="1">
    <source>
        <dbReference type="EMBL" id="GAE95385.1"/>
    </source>
</evidence>
<dbReference type="AlphaFoldDB" id="W4VPU4"/>
<reference evidence="1 2" key="1">
    <citation type="journal article" date="2014" name="Genome Announc.">
        <title>Draft Genome Sequence of the Boron-Tolerant and Moderately Halotolerant Bacterium Gracilibacillus boraciitolerans JCM 21714T.</title>
        <authorList>
            <person name="Ahmed I."/>
            <person name="Oshima K."/>
            <person name="Suda W."/>
            <person name="Kitamura K."/>
            <person name="Iida T."/>
            <person name="Ohmori Y."/>
            <person name="Fujiwara T."/>
            <person name="Hattori M."/>
            <person name="Ohkuma M."/>
        </authorList>
    </citation>
    <scope>NUCLEOTIDE SEQUENCE [LARGE SCALE GENOMIC DNA]</scope>
    <source>
        <strain evidence="1 2">JCM 21714</strain>
    </source>
</reference>
<dbReference type="EMBL" id="BAVS01000054">
    <property type="protein sequence ID" value="GAE95385.1"/>
    <property type="molecule type" value="Genomic_DNA"/>
</dbReference>